<comment type="caution">
    <text evidence="1">The sequence shown here is derived from an EMBL/GenBank/DDBJ whole genome shotgun (WGS) entry which is preliminary data.</text>
</comment>
<accession>A0A365YTZ8</accession>
<proteinExistence type="predicted"/>
<dbReference type="Proteomes" id="UP000252680">
    <property type="component" value="Unassembled WGS sequence"/>
</dbReference>
<gene>
    <name evidence="1" type="ORF">NJLHNGOC_09990</name>
</gene>
<dbReference type="EMBL" id="QEXL01000012">
    <property type="protein sequence ID" value="RBM06320.1"/>
    <property type="molecule type" value="Genomic_DNA"/>
</dbReference>
<evidence type="ECO:0000313" key="2">
    <source>
        <dbReference type="Proteomes" id="UP000252680"/>
    </source>
</evidence>
<reference evidence="1 2" key="1">
    <citation type="submission" date="2018-05" db="EMBL/GenBank/DDBJ databases">
        <title>Komagataeibacter cocois sp. nov., for a novel cellulose- producing strain isolated from coconut milk.</title>
        <authorList>
            <person name="Liu L."/>
            <person name="Wang Y."/>
            <person name="Liu S."/>
            <person name="Bi J."/>
            <person name="Chen H."/>
            <person name="Deng J."/>
            <person name="Zhang C."/>
            <person name="Hu Q."/>
            <person name="Li C."/>
        </authorList>
    </citation>
    <scope>NUCLEOTIDE SEQUENCE [LARGE SCALE GENOMIC DNA]</scope>
    <source>
        <strain evidence="1 2">WE7</strain>
    </source>
</reference>
<name>A0A365YTZ8_9PROT</name>
<organism evidence="1 2">
    <name type="scientific">Novacetimonas cocois</name>
    <dbReference type="NCBI Taxonomy" id="1747507"/>
    <lineage>
        <taxon>Bacteria</taxon>
        <taxon>Pseudomonadati</taxon>
        <taxon>Pseudomonadota</taxon>
        <taxon>Alphaproteobacteria</taxon>
        <taxon>Acetobacterales</taxon>
        <taxon>Acetobacteraceae</taxon>
        <taxon>Novacetimonas</taxon>
    </lineage>
</organism>
<sequence length="106" mass="12348">MKKPSAWAGKSPIVQKAFSFSVSKRQPVRRLPEMKAYPWEYVRQCGAGVVWNKLGSYRFPVGLLREASRRRRLFEKRRHPETFIFYQGIVCGWALSPAHFPMHVPA</sequence>
<keyword evidence="2" id="KW-1185">Reference proteome</keyword>
<evidence type="ECO:0000313" key="1">
    <source>
        <dbReference type="EMBL" id="RBM06320.1"/>
    </source>
</evidence>
<protein>
    <submittedName>
        <fullName evidence="1">Uncharacterized protein</fullName>
    </submittedName>
</protein>
<dbReference type="AlphaFoldDB" id="A0A365YTZ8"/>